<gene>
    <name evidence="2" type="ORF">SDC9_188258</name>
</gene>
<evidence type="ECO:0000256" key="1">
    <source>
        <dbReference type="SAM" id="MobiDB-lite"/>
    </source>
</evidence>
<comment type="caution">
    <text evidence="2">The sequence shown here is derived from an EMBL/GenBank/DDBJ whole genome shotgun (WGS) entry which is preliminary data.</text>
</comment>
<feature type="compositionally biased region" description="Basic and acidic residues" evidence="1">
    <location>
        <begin position="1"/>
        <end position="42"/>
    </location>
</feature>
<protein>
    <submittedName>
        <fullName evidence="2">Uncharacterized protein</fullName>
    </submittedName>
</protein>
<feature type="region of interest" description="Disordered" evidence="1">
    <location>
        <begin position="1"/>
        <end position="66"/>
    </location>
</feature>
<accession>A0A645HR54</accession>
<evidence type="ECO:0000313" key="2">
    <source>
        <dbReference type="EMBL" id="MPN40719.1"/>
    </source>
</evidence>
<dbReference type="EMBL" id="VSSQ01097311">
    <property type="protein sequence ID" value="MPN40719.1"/>
    <property type="molecule type" value="Genomic_DNA"/>
</dbReference>
<organism evidence="2">
    <name type="scientific">bioreactor metagenome</name>
    <dbReference type="NCBI Taxonomy" id="1076179"/>
    <lineage>
        <taxon>unclassified sequences</taxon>
        <taxon>metagenomes</taxon>
        <taxon>ecological metagenomes</taxon>
    </lineage>
</organism>
<feature type="compositionally biased region" description="Basic and acidic residues" evidence="1">
    <location>
        <begin position="53"/>
        <end position="63"/>
    </location>
</feature>
<reference evidence="2" key="1">
    <citation type="submission" date="2019-08" db="EMBL/GenBank/DDBJ databases">
        <authorList>
            <person name="Kucharzyk K."/>
            <person name="Murdoch R.W."/>
            <person name="Higgins S."/>
            <person name="Loffler F."/>
        </authorList>
    </citation>
    <scope>NUCLEOTIDE SEQUENCE</scope>
</reference>
<dbReference type="AlphaFoldDB" id="A0A645HR54"/>
<sequence length="85" mass="10036">MGRGDLIDEYRRQTDSDDYFERTEQARHRRGDIFQRRKERSVGKQAAGYSLQGHDREQRHGETAEVVPTVVKGFKEKQQHNPEHV</sequence>
<name>A0A645HR54_9ZZZZ</name>
<proteinExistence type="predicted"/>